<dbReference type="Proteomes" id="UP001054252">
    <property type="component" value="Unassembled WGS sequence"/>
</dbReference>
<comment type="caution">
    <text evidence="2">The sequence shown here is derived from an EMBL/GenBank/DDBJ whole genome shotgun (WGS) entry which is preliminary data.</text>
</comment>
<accession>A0AAV5LDI6</accession>
<dbReference type="InterPro" id="IPR044194">
    <property type="entry name" value="BLISTER"/>
</dbReference>
<dbReference type="EMBL" id="BPVZ01000110">
    <property type="protein sequence ID" value="GKV35320.1"/>
    <property type="molecule type" value="Genomic_DNA"/>
</dbReference>
<feature type="coiled-coil region" evidence="1">
    <location>
        <begin position="31"/>
        <end position="86"/>
    </location>
</feature>
<name>A0AAV5LDI6_9ROSI</name>
<reference evidence="2 3" key="1">
    <citation type="journal article" date="2021" name="Commun. Biol.">
        <title>The genome of Shorea leprosula (Dipterocarpaceae) highlights the ecological relevance of drought in aseasonal tropical rainforests.</title>
        <authorList>
            <person name="Ng K.K.S."/>
            <person name="Kobayashi M.J."/>
            <person name="Fawcett J.A."/>
            <person name="Hatakeyama M."/>
            <person name="Paape T."/>
            <person name="Ng C.H."/>
            <person name="Ang C.C."/>
            <person name="Tnah L.H."/>
            <person name="Lee C.T."/>
            <person name="Nishiyama T."/>
            <person name="Sese J."/>
            <person name="O'Brien M.J."/>
            <person name="Copetti D."/>
            <person name="Mohd Noor M.I."/>
            <person name="Ong R.C."/>
            <person name="Putra M."/>
            <person name="Sireger I.Z."/>
            <person name="Indrioko S."/>
            <person name="Kosugi Y."/>
            <person name="Izuno A."/>
            <person name="Isagi Y."/>
            <person name="Lee S.L."/>
            <person name="Shimizu K.K."/>
        </authorList>
    </citation>
    <scope>NUCLEOTIDE SEQUENCE [LARGE SCALE GENOMIC DNA]</scope>
    <source>
        <strain evidence="2">214</strain>
    </source>
</reference>
<keyword evidence="3" id="KW-1185">Reference proteome</keyword>
<evidence type="ECO:0000313" key="3">
    <source>
        <dbReference type="Proteomes" id="UP001054252"/>
    </source>
</evidence>
<dbReference type="PANTHER" id="PTHR47490:SF2">
    <property type="entry name" value="PROTEIN BLISTER"/>
    <property type="match status" value="1"/>
</dbReference>
<proteinExistence type="predicted"/>
<feature type="coiled-coil region" evidence="1">
    <location>
        <begin position="170"/>
        <end position="225"/>
    </location>
</feature>
<dbReference type="AlphaFoldDB" id="A0AAV5LDI6"/>
<keyword evidence="1" id="KW-0175">Coiled coil</keyword>
<dbReference type="GO" id="GO:0040008">
    <property type="term" value="P:regulation of growth"/>
    <property type="evidence" value="ECO:0007669"/>
    <property type="project" value="InterPro"/>
</dbReference>
<evidence type="ECO:0000313" key="2">
    <source>
        <dbReference type="EMBL" id="GKV35320.1"/>
    </source>
</evidence>
<gene>
    <name evidence="2" type="ORF">SLEP1_g43612</name>
</gene>
<evidence type="ECO:0000256" key="1">
    <source>
        <dbReference type="SAM" id="Coils"/>
    </source>
</evidence>
<dbReference type="PANTHER" id="PTHR47490">
    <property type="entry name" value="PROTEIN BLISTER"/>
    <property type="match status" value="1"/>
</dbReference>
<protein>
    <submittedName>
        <fullName evidence="2">Uncharacterized protein</fullName>
    </submittedName>
</protein>
<organism evidence="2 3">
    <name type="scientific">Rubroshorea leprosula</name>
    <dbReference type="NCBI Taxonomy" id="152421"/>
    <lineage>
        <taxon>Eukaryota</taxon>
        <taxon>Viridiplantae</taxon>
        <taxon>Streptophyta</taxon>
        <taxon>Embryophyta</taxon>
        <taxon>Tracheophyta</taxon>
        <taxon>Spermatophyta</taxon>
        <taxon>Magnoliopsida</taxon>
        <taxon>eudicotyledons</taxon>
        <taxon>Gunneridae</taxon>
        <taxon>Pentapetalae</taxon>
        <taxon>rosids</taxon>
        <taxon>malvids</taxon>
        <taxon>Malvales</taxon>
        <taxon>Dipterocarpaceae</taxon>
        <taxon>Rubroshorea</taxon>
    </lineage>
</organism>
<sequence length="280" mass="31181">MEYTNARLECTAADERANILASEVIGLEEKALRLRSNELKLERQLENTQAEISSYKKKMSSLEKECQDLQSTIDALQEEKKVLQSKVWNASSSGKSIDITKSAASRKDMSTSTEDLADTDAISATSNEEMHNSTLLLGSGASTFTMVPENGEFSFEALSVNIPPDQMRMVQNINALISELALEKEELTRALSSEFSQSTKLKDLNKELKLKLEAQTQRLQLLTAQNMASENISARQSDSRPIHENTAYADEGDEVVERVLGWIMKLFPGGPSRRRTSKLL</sequence>